<feature type="domain" description="Guanylate-binding protein N-terminal" evidence="3">
    <location>
        <begin position="40"/>
        <end position="222"/>
    </location>
</feature>
<evidence type="ECO:0000313" key="4">
    <source>
        <dbReference type="EMBL" id="GBG32190.1"/>
    </source>
</evidence>
<feature type="coiled-coil region" evidence="2">
    <location>
        <begin position="596"/>
        <end position="634"/>
    </location>
</feature>
<sequence>METRSQTPSPQAQGQPYPAGWRAAGAAVRLVRPSVDRTRIQAEPDALSQLELLGDQEQVRVCSLSGTQREGKSTLLNMLFDGGVQAGTGFQAGHAMDPETAGLWIRLRRDPEDEHGWLVMLDTEGLDSPHVPQFYNWCLAALALLVSDCFLYQSRGSIDARSVDRLDVILRVAEQLARHSQQDQDDNEASQPSFMWILRDHHLTMKHEPRREMSEKLSEVAFRSLKRSFGERYDCFPLPSPHARPADIAHLAFEDLEPAFKDAFAHLKRRVRGLLRPGVRRGDRPMTGPLLAGLVRTYCAAVGDRVGALREIEDMPTQAQMLTTLAAERSVRAGLAAYDARMNAAALTMDSLGCHHAVALEAASKAFSAAMLGDANELENRQAALTMQNEIACFESDFCLQDGEIIERRKLASGKLKSLATRLQRRASQMLAEARSAFDETFEGPATFDSPKDVDASWLALCERFPDTDLGRNAQCVAKVSEARIHAQITETLRALQKEQESLQERVRVEMSNSEETALVEFDHLRNQVQSLSTDAQEVSHAQFVALSSIRENMGALSAGLEAARQELETLGASAVSREELESAGSHVQTRLTRVHDRQKQVEEAAQHKARELEAQLEAEVDALRRVLTTKDKELVRLWTAIGDISCNISEIHDHLGS</sequence>
<dbReference type="Gene3D" id="3.40.50.300">
    <property type="entry name" value="P-loop containing nucleotide triphosphate hydrolases"/>
    <property type="match status" value="1"/>
</dbReference>
<feature type="coiled-coil region" evidence="2">
    <location>
        <begin position="486"/>
        <end position="513"/>
    </location>
</feature>
<evidence type="ECO:0000256" key="1">
    <source>
        <dbReference type="ARBA" id="ARBA00022801"/>
    </source>
</evidence>
<dbReference type="SUPFAM" id="SSF48340">
    <property type="entry name" value="Interferon-induced guanylate-binding protein 1 (GBP1), C-terminal domain"/>
    <property type="match status" value="1"/>
</dbReference>
<dbReference type="GO" id="GO:0003924">
    <property type="term" value="F:GTPase activity"/>
    <property type="evidence" value="ECO:0007669"/>
    <property type="project" value="InterPro"/>
</dbReference>
<keyword evidence="5" id="KW-1185">Reference proteome</keyword>
<dbReference type="Pfam" id="PF02263">
    <property type="entry name" value="GBP"/>
    <property type="match status" value="1"/>
</dbReference>
<protein>
    <submittedName>
        <fullName evidence="4">Guanylate-binding protein 1</fullName>
    </submittedName>
</protein>
<comment type="caution">
    <text evidence="4">The sequence shown here is derived from an EMBL/GenBank/DDBJ whole genome shotgun (WGS) entry which is preliminary data.</text>
</comment>
<proteinExistence type="predicted"/>
<dbReference type="GO" id="GO:0005525">
    <property type="term" value="F:GTP binding"/>
    <property type="evidence" value="ECO:0007669"/>
    <property type="project" value="InterPro"/>
</dbReference>
<dbReference type="InParanoid" id="A0A2R5GMS1"/>
<dbReference type="SUPFAM" id="SSF52540">
    <property type="entry name" value="P-loop containing nucleoside triphosphate hydrolases"/>
    <property type="match status" value="1"/>
</dbReference>
<keyword evidence="1" id="KW-0378">Hydrolase</keyword>
<gene>
    <name evidence="4" type="ORF">FCC1311_084152</name>
</gene>
<accession>A0A2R5GMS1</accession>
<evidence type="ECO:0000256" key="2">
    <source>
        <dbReference type="SAM" id="Coils"/>
    </source>
</evidence>
<name>A0A2R5GMS1_9STRA</name>
<dbReference type="EMBL" id="BEYU01000116">
    <property type="protein sequence ID" value="GBG32190.1"/>
    <property type="molecule type" value="Genomic_DNA"/>
</dbReference>
<dbReference type="InterPro" id="IPR027417">
    <property type="entry name" value="P-loop_NTPase"/>
</dbReference>
<organism evidence="4 5">
    <name type="scientific">Hondaea fermentalgiana</name>
    <dbReference type="NCBI Taxonomy" id="2315210"/>
    <lineage>
        <taxon>Eukaryota</taxon>
        <taxon>Sar</taxon>
        <taxon>Stramenopiles</taxon>
        <taxon>Bigyra</taxon>
        <taxon>Labyrinthulomycetes</taxon>
        <taxon>Thraustochytrida</taxon>
        <taxon>Thraustochytriidae</taxon>
        <taxon>Hondaea</taxon>
    </lineage>
</organism>
<keyword evidence="2" id="KW-0175">Coiled coil</keyword>
<dbReference type="OrthoDB" id="2135133at2759"/>
<reference evidence="4 5" key="1">
    <citation type="submission" date="2017-12" db="EMBL/GenBank/DDBJ databases">
        <title>Sequencing, de novo assembly and annotation of complete genome of a new Thraustochytrid species, strain FCC1311.</title>
        <authorList>
            <person name="Sedici K."/>
            <person name="Godart F."/>
            <person name="Aiese Cigliano R."/>
            <person name="Sanseverino W."/>
            <person name="Barakat M."/>
            <person name="Ortet P."/>
            <person name="Marechal E."/>
            <person name="Cagnac O."/>
            <person name="Amato A."/>
        </authorList>
    </citation>
    <scope>NUCLEOTIDE SEQUENCE [LARGE SCALE GENOMIC DNA]</scope>
</reference>
<dbReference type="PANTHER" id="PTHR10751">
    <property type="entry name" value="GUANYLATE BINDING PROTEIN"/>
    <property type="match status" value="1"/>
</dbReference>
<evidence type="ECO:0000313" key="5">
    <source>
        <dbReference type="Proteomes" id="UP000241890"/>
    </source>
</evidence>
<evidence type="ECO:0000259" key="3">
    <source>
        <dbReference type="Pfam" id="PF02263"/>
    </source>
</evidence>
<dbReference type="Proteomes" id="UP000241890">
    <property type="component" value="Unassembled WGS sequence"/>
</dbReference>
<dbReference type="InterPro" id="IPR036543">
    <property type="entry name" value="Guanylate-bd_C_sf"/>
</dbReference>
<dbReference type="AlphaFoldDB" id="A0A2R5GMS1"/>
<dbReference type="InterPro" id="IPR015894">
    <property type="entry name" value="Guanylate-bd_N"/>
</dbReference>